<feature type="region of interest" description="Disordered" evidence="1">
    <location>
        <begin position="1"/>
        <end position="38"/>
    </location>
</feature>
<dbReference type="Ensembl" id="ENSPFOT00000018989.1">
    <property type="protein sequence ID" value="ENSPFOP00000018967.2"/>
    <property type="gene ID" value="ENSPFOG00000018855.1"/>
</dbReference>
<reference evidence="5" key="1">
    <citation type="submission" date="2013-10" db="EMBL/GenBank/DDBJ databases">
        <authorList>
            <person name="Schartl M."/>
            <person name="Warren W."/>
        </authorList>
    </citation>
    <scope>NUCLEOTIDE SEQUENCE [LARGE SCALE GENOMIC DNA]</scope>
    <source>
        <strain evidence="5">female</strain>
    </source>
</reference>
<feature type="domain" description="RGS" evidence="3">
    <location>
        <begin position="323"/>
        <end position="449"/>
    </location>
</feature>
<feature type="region of interest" description="Disordered" evidence="1">
    <location>
        <begin position="161"/>
        <end position="236"/>
    </location>
</feature>
<reference evidence="4" key="3">
    <citation type="submission" date="2025-09" db="UniProtKB">
        <authorList>
            <consortium name="Ensembl"/>
        </authorList>
    </citation>
    <scope>IDENTIFICATION</scope>
</reference>
<proteinExistence type="predicted"/>
<evidence type="ECO:0000256" key="2">
    <source>
        <dbReference type="SAM" id="Phobius"/>
    </source>
</evidence>
<evidence type="ECO:0000313" key="4">
    <source>
        <dbReference type="Ensembl" id="ENSPFOP00000018967.2"/>
    </source>
</evidence>
<keyword evidence="2" id="KW-0812">Transmembrane</keyword>
<dbReference type="GO" id="GO:0005886">
    <property type="term" value="C:plasma membrane"/>
    <property type="evidence" value="ECO:0007669"/>
    <property type="project" value="TreeGrafter"/>
</dbReference>
<dbReference type="InterPro" id="IPR036305">
    <property type="entry name" value="RGS_sf"/>
</dbReference>
<dbReference type="SMART" id="SM00315">
    <property type="entry name" value="RGS"/>
    <property type="match status" value="2"/>
</dbReference>
<keyword evidence="2" id="KW-1133">Transmembrane helix</keyword>
<dbReference type="GeneTree" id="ENSGT00390000015077"/>
<evidence type="ECO:0000259" key="3">
    <source>
        <dbReference type="PROSITE" id="PS50132"/>
    </source>
</evidence>
<dbReference type="InterPro" id="IPR016137">
    <property type="entry name" value="RGS"/>
</dbReference>
<dbReference type="STRING" id="48698.ENSPFOP00000018967"/>
<dbReference type="FunFam" id="1.10.167.10:FF:000005">
    <property type="entry name" value="Putative A-kinase anchor protein 10 mitochondrial"/>
    <property type="match status" value="1"/>
</dbReference>
<dbReference type="EMBL" id="AYCK01001975">
    <property type="status" value="NOT_ANNOTATED_CDS"/>
    <property type="molecule type" value="Genomic_DNA"/>
</dbReference>
<dbReference type="AlphaFoldDB" id="A0A087YLR4"/>
<dbReference type="CDD" id="cd08721">
    <property type="entry name" value="RGS_AKAP2_2"/>
    <property type="match status" value="1"/>
</dbReference>
<dbReference type="PROSITE" id="PS50132">
    <property type="entry name" value="RGS"/>
    <property type="match status" value="1"/>
</dbReference>
<name>A0A087YLR4_POEFO</name>
<dbReference type="Pfam" id="PF00615">
    <property type="entry name" value="RGS"/>
    <property type="match status" value="1"/>
</dbReference>
<evidence type="ECO:0000256" key="1">
    <source>
        <dbReference type="SAM" id="MobiDB-lite"/>
    </source>
</evidence>
<dbReference type="PANTHER" id="PTHR13155">
    <property type="entry name" value="A-KINASE ANCHOR PROTEINS"/>
    <property type="match status" value="1"/>
</dbReference>
<reference evidence="4" key="2">
    <citation type="submission" date="2025-08" db="UniProtKB">
        <authorList>
            <consortium name="Ensembl"/>
        </authorList>
    </citation>
    <scope>IDENTIFICATION</scope>
</reference>
<dbReference type="PANTHER" id="PTHR13155:SF1">
    <property type="entry name" value="A-KINASE ANCHOR PROTEIN 10, MITOCHONDRIAL"/>
    <property type="match status" value="1"/>
</dbReference>
<accession>A0A087YLR4</accession>
<dbReference type="EMBL" id="AYCK01001976">
    <property type="status" value="NOT_ANNOTATED_CDS"/>
    <property type="molecule type" value="Genomic_DNA"/>
</dbReference>
<sequence length="604" mass="67231">MSFFKRKAKSKEPERVTDAKVNKVPVSPHSPSHGLKNHNAVLDAAGPSHMAISAISANMDSFARGRTAILKKQPSHMEAAHFGDLGHSSVNYQPQETRSRMSKTVDQVLRDNVAMPHFLHCMEQRGADHLVRFWLEAENFRSASWSRVRAQNLNSVKHSSLAEPVPVSPDGPELDQNAFNDPALHNSRGNPSPLSTRRDSSSGEAKPSRADTPSRQAPSRTGTPSKGHPNNTLQDFSDTLMKSESTEENLFNKSEPGEAKAIPHLITAMIMLEIFLRVCVTSSVTDVSASLVCPLISRHFTEFLRSHHFCKYQIEVLTSGSVFLADILFCESALFYFSEYMEKEEAMNILQFWLAADNFQNQLAAKKGQYDGQEAQNDAMILYDKYFSLQATNPLGFGDSVRMEIESNICREGGPLPDCFTTPLRQAWTTMEKVYLPGFLSSNIYYKYLSDLINSVRGDEFVNGKGQGQGQGVPADGDRPGLNAGGESSQVQQGAKKAAIKILKNFDEAITVDVASLDPEMLYQRPYAGIMTYFYIYTSPVLIFFCRFDMNLKFESTEAVKHACEQDGRRGKAQEEMAWKIAKMIVNDVVHQSNHDSPGKSTKV</sequence>
<organism evidence="4 5">
    <name type="scientific">Poecilia formosa</name>
    <name type="common">Amazon molly</name>
    <name type="synonym">Limia formosa</name>
    <dbReference type="NCBI Taxonomy" id="48698"/>
    <lineage>
        <taxon>Eukaryota</taxon>
        <taxon>Metazoa</taxon>
        <taxon>Chordata</taxon>
        <taxon>Craniata</taxon>
        <taxon>Vertebrata</taxon>
        <taxon>Euteleostomi</taxon>
        <taxon>Actinopterygii</taxon>
        <taxon>Neopterygii</taxon>
        <taxon>Teleostei</taxon>
        <taxon>Neoteleostei</taxon>
        <taxon>Acanthomorphata</taxon>
        <taxon>Ovalentaria</taxon>
        <taxon>Atherinomorphae</taxon>
        <taxon>Cyprinodontiformes</taxon>
        <taxon>Poeciliidae</taxon>
        <taxon>Poeciliinae</taxon>
        <taxon>Poecilia</taxon>
    </lineage>
</organism>
<feature type="transmembrane region" description="Helical" evidence="2">
    <location>
        <begin position="527"/>
        <end position="546"/>
    </location>
</feature>
<dbReference type="eggNOG" id="KOG3590">
    <property type="taxonomic scope" value="Eukaryota"/>
</dbReference>
<dbReference type="EMBL" id="AYCK01001977">
    <property type="status" value="NOT_ANNOTATED_CDS"/>
    <property type="molecule type" value="Genomic_DNA"/>
</dbReference>
<feature type="compositionally biased region" description="Polar residues" evidence="1">
    <location>
        <begin position="211"/>
        <end position="236"/>
    </location>
</feature>
<feature type="compositionally biased region" description="Basic and acidic residues" evidence="1">
    <location>
        <begin position="196"/>
        <end position="209"/>
    </location>
</feature>
<dbReference type="Gene3D" id="1.10.167.10">
    <property type="entry name" value="Regulator of G-protein Signalling 4, domain 2"/>
    <property type="match status" value="2"/>
</dbReference>
<dbReference type="Proteomes" id="UP000028760">
    <property type="component" value="Unassembled WGS sequence"/>
</dbReference>
<evidence type="ECO:0000313" key="5">
    <source>
        <dbReference type="Proteomes" id="UP000028760"/>
    </source>
</evidence>
<dbReference type="InterPro" id="IPR044926">
    <property type="entry name" value="RGS_subdomain_2"/>
</dbReference>
<dbReference type="InterPro" id="IPR052246">
    <property type="entry name" value="Cell_Polariz_PKAAnc"/>
</dbReference>
<dbReference type="OMA" id="NCTIRCE"/>
<dbReference type="GO" id="GO:0005739">
    <property type="term" value="C:mitochondrion"/>
    <property type="evidence" value="ECO:0007669"/>
    <property type="project" value="TreeGrafter"/>
</dbReference>
<feature type="compositionally biased region" description="Basic and acidic residues" evidence="1">
    <location>
        <begin position="10"/>
        <end position="21"/>
    </location>
</feature>
<dbReference type="SUPFAM" id="SSF48097">
    <property type="entry name" value="Regulator of G-protein signaling, RGS"/>
    <property type="match status" value="2"/>
</dbReference>
<keyword evidence="2" id="KW-0472">Membrane</keyword>
<feature type="region of interest" description="Disordered" evidence="1">
    <location>
        <begin position="464"/>
        <end position="489"/>
    </location>
</feature>
<keyword evidence="5" id="KW-1185">Reference proteome</keyword>
<protein>
    <submittedName>
        <fullName evidence="4">A-kinase anchoring protein 10</fullName>
    </submittedName>
</protein>
<dbReference type="GO" id="GO:0008104">
    <property type="term" value="P:intracellular protein localization"/>
    <property type="evidence" value="ECO:0007669"/>
    <property type="project" value="TreeGrafter"/>
</dbReference>